<dbReference type="AlphaFoldDB" id="A0A0N5AID9"/>
<evidence type="ECO:0000313" key="3">
    <source>
        <dbReference type="WBParaSite" id="SMUV_0000418501-mRNA-1"/>
    </source>
</evidence>
<proteinExistence type="predicted"/>
<feature type="region of interest" description="Disordered" evidence="1">
    <location>
        <begin position="1"/>
        <end position="21"/>
    </location>
</feature>
<reference evidence="3" key="1">
    <citation type="submission" date="2017-02" db="UniProtKB">
        <authorList>
            <consortium name="WormBaseParasite"/>
        </authorList>
    </citation>
    <scope>IDENTIFICATION</scope>
</reference>
<evidence type="ECO:0000313" key="2">
    <source>
        <dbReference type="Proteomes" id="UP000046393"/>
    </source>
</evidence>
<evidence type="ECO:0000256" key="1">
    <source>
        <dbReference type="SAM" id="MobiDB-lite"/>
    </source>
</evidence>
<dbReference type="WBParaSite" id="SMUV_0000418501-mRNA-1">
    <property type="protein sequence ID" value="SMUV_0000418501-mRNA-1"/>
    <property type="gene ID" value="SMUV_0000418501"/>
</dbReference>
<feature type="compositionally biased region" description="Polar residues" evidence="1">
    <location>
        <begin position="1"/>
        <end position="18"/>
    </location>
</feature>
<name>A0A0N5AID9_9BILA</name>
<sequence length="79" mass="8745">MSDSVKMSAKETNSSSYQGFPDFALNKNSANKTANDSEVVADLMDTECAAEGPENTRQEKILHSDFYRDFGDLFDSVEP</sequence>
<protein>
    <submittedName>
        <fullName evidence="3">AGC-kinase C-terminal domain-containing protein</fullName>
    </submittedName>
</protein>
<dbReference type="Proteomes" id="UP000046393">
    <property type="component" value="Unplaced"/>
</dbReference>
<accession>A0A0N5AID9</accession>
<keyword evidence="2" id="KW-1185">Reference proteome</keyword>
<organism evidence="2 3">
    <name type="scientific">Syphacia muris</name>
    <dbReference type="NCBI Taxonomy" id="451379"/>
    <lineage>
        <taxon>Eukaryota</taxon>
        <taxon>Metazoa</taxon>
        <taxon>Ecdysozoa</taxon>
        <taxon>Nematoda</taxon>
        <taxon>Chromadorea</taxon>
        <taxon>Rhabditida</taxon>
        <taxon>Spirurina</taxon>
        <taxon>Oxyuridomorpha</taxon>
        <taxon>Oxyuroidea</taxon>
        <taxon>Oxyuridae</taxon>
        <taxon>Syphacia</taxon>
    </lineage>
</organism>